<dbReference type="Proteomes" id="UP000005262">
    <property type="component" value="Chromosome"/>
</dbReference>
<evidence type="ECO:0000313" key="1">
    <source>
        <dbReference type="EMBL" id="AFQ45987.1"/>
    </source>
</evidence>
<proteinExistence type="predicted"/>
<sequence>MERNGICLITFSNNADHQNTLYSMFQALYPEHEVYTIGINNPKSAIAPHTDNNFYFECPLRPGFAKGSFRFDIIMKMVRLIWEKQIRYIYFENMHMWNAFLMIACRKVVKIQAVHDVIPHDGNKAMAVCNYVTSKLADRVILRNYKYKELLSQKYHIKQEHITCFELWRSFRKEEPITYSKTFLCFGRIRRYKGFDLLDQIVQKTPDINYHIVGEPDEESQEIVEKLKQHPNVEIVDREVSDIEMEACFQNADWIVLPYFSATQSGVITDACRFSRPVIAFDVGAISEQVADGETGFLVPAGNIERFAETVREANGFSREETARFAHNAYEFGYKKYAAEAVADKFVGVVKNCHEKLKG</sequence>
<keyword evidence="1" id="KW-0808">Transferase</keyword>
<evidence type="ECO:0000313" key="2">
    <source>
        <dbReference type="Proteomes" id="UP000005262"/>
    </source>
</evidence>
<dbReference type="AlphaFoldDB" id="J7IVX0"/>
<dbReference type="RefSeq" id="WP_014904895.1">
    <property type="nucleotide sequence ID" value="NC_018515.1"/>
</dbReference>
<name>J7IVX0_DESMD</name>
<dbReference type="HOGENOM" id="CLU_009583_6_2_9"/>
<organism evidence="1 2">
    <name type="scientific">Desulfosporosinus meridiei (strain ATCC BAA-275 / DSM 13257 / KCTC 12902 / NCIMB 13706 / S10)</name>
    <dbReference type="NCBI Taxonomy" id="768704"/>
    <lineage>
        <taxon>Bacteria</taxon>
        <taxon>Bacillati</taxon>
        <taxon>Bacillota</taxon>
        <taxon>Clostridia</taxon>
        <taxon>Eubacteriales</taxon>
        <taxon>Desulfitobacteriaceae</taxon>
        <taxon>Desulfosporosinus</taxon>
    </lineage>
</organism>
<dbReference type="eggNOG" id="COG0438">
    <property type="taxonomic scope" value="Bacteria"/>
</dbReference>
<dbReference type="Pfam" id="PF13692">
    <property type="entry name" value="Glyco_trans_1_4"/>
    <property type="match status" value="1"/>
</dbReference>
<dbReference type="KEGG" id="dmi:Desmer_4159"/>
<dbReference type="CDD" id="cd03801">
    <property type="entry name" value="GT4_PimA-like"/>
    <property type="match status" value="1"/>
</dbReference>
<dbReference type="SUPFAM" id="SSF53756">
    <property type="entry name" value="UDP-Glycosyltransferase/glycogen phosphorylase"/>
    <property type="match status" value="1"/>
</dbReference>
<dbReference type="STRING" id="768704.Desmer_4159"/>
<gene>
    <name evidence="1" type="ordered locus">Desmer_4159</name>
</gene>
<dbReference type="OrthoDB" id="9806653at2"/>
<keyword evidence="2" id="KW-1185">Reference proteome</keyword>
<dbReference type="GO" id="GO:0016740">
    <property type="term" value="F:transferase activity"/>
    <property type="evidence" value="ECO:0007669"/>
    <property type="project" value="UniProtKB-KW"/>
</dbReference>
<dbReference type="Gene3D" id="3.40.50.2000">
    <property type="entry name" value="Glycogen Phosphorylase B"/>
    <property type="match status" value="2"/>
</dbReference>
<protein>
    <submittedName>
        <fullName evidence="1">Glycosyltransferase</fullName>
    </submittedName>
</protein>
<dbReference type="PANTHER" id="PTHR12526:SF572">
    <property type="entry name" value="BLL5144 PROTEIN"/>
    <property type="match status" value="1"/>
</dbReference>
<reference evidence="1 2" key="1">
    <citation type="journal article" date="2012" name="J. Bacteriol.">
        <title>Complete genome sequences of Desulfosporosinus orientis DSM765T, Desulfosporosinus youngiae DSM17734T, Desulfosporosinus meridiei DSM13257T, and Desulfosporosinus acidiphilus DSM22704T.</title>
        <authorList>
            <person name="Pester M."/>
            <person name="Brambilla E."/>
            <person name="Alazard D."/>
            <person name="Rattei T."/>
            <person name="Weinmaier T."/>
            <person name="Han J."/>
            <person name="Lucas S."/>
            <person name="Lapidus A."/>
            <person name="Cheng J.F."/>
            <person name="Goodwin L."/>
            <person name="Pitluck S."/>
            <person name="Peters L."/>
            <person name="Ovchinnikova G."/>
            <person name="Teshima H."/>
            <person name="Detter J.C."/>
            <person name="Han C.S."/>
            <person name="Tapia R."/>
            <person name="Land M.L."/>
            <person name="Hauser L."/>
            <person name="Kyrpides N.C."/>
            <person name="Ivanova N.N."/>
            <person name="Pagani I."/>
            <person name="Huntmann M."/>
            <person name="Wei C.L."/>
            <person name="Davenport K.W."/>
            <person name="Daligault H."/>
            <person name="Chain P.S."/>
            <person name="Chen A."/>
            <person name="Mavromatis K."/>
            <person name="Markowitz V."/>
            <person name="Szeto E."/>
            <person name="Mikhailova N."/>
            <person name="Pati A."/>
            <person name="Wagner M."/>
            <person name="Woyke T."/>
            <person name="Ollivier B."/>
            <person name="Klenk H.P."/>
            <person name="Spring S."/>
            <person name="Loy A."/>
        </authorList>
    </citation>
    <scope>NUCLEOTIDE SEQUENCE [LARGE SCALE GENOMIC DNA]</scope>
    <source>
        <strain evidence="2">ATCC BAA-275 / DSM 13257 / NCIMB 13706 / S10</strain>
    </source>
</reference>
<dbReference type="EMBL" id="CP003629">
    <property type="protein sequence ID" value="AFQ45987.1"/>
    <property type="molecule type" value="Genomic_DNA"/>
</dbReference>
<accession>J7IVX0</accession>
<dbReference type="PANTHER" id="PTHR12526">
    <property type="entry name" value="GLYCOSYLTRANSFERASE"/>
    <property type="match status" value="1"/>
</dbReference>
<reference evidence="2" key="2">
    <citation type="submission" date="2012-08" db="EMBL/GenBank/DDBJ databases">
        <title>Finished genome of Desulfosporosinus meridiei DSM 13257.</title>
        <authorList>
            <person name="Huntemann M."/>
            <person name="Wei C.-L."/>
            <person name="Han J."/>
            <person name="Detter J.C."/>
            <person name="Han C."/>
            <person name="Davenport K."/>
            <person name="Daligault H."/>
            <person name="Erkkila T."/>
            <person name="Gu W."/>
            <person name="Munk A.C.C."/>
            <person name="Teshima H."/>
            <person name="Xu Y."/>
            <person name="Chain P."/>
            <person name="Tapia R."/>
            <person name="Chen A."/>
            <person name="Krypides N."/>
            <person name="Mavromatis K."/>
            <person name="Markowitz V."/>
            <person name="Szeto E."/>
            <person name="Ivanova N."/>
            <person name="Mikhailova N."/>
            <person name="Ovchinnikova G."/>
            <person name="Pagani I."/>
            <person name="Pati A."/>
            <person name="Goodwin L."/>
            <person name="Peters L."/>
            <person name="Pitluck S."/>
            <person name="Woyke T."/>
            <person name="Pester M."/>
            <person name="Spring S."/>
            <person name="Ollivier B."/>
            <person name="Rattei T."/>
            <person name="Klenk H.-P."/>
            <person name="Wagner M."/>
            <person name="Loy A."/>
        </authorList>
    </citation>
    <scope>NUCLEOTIDE SEQUENCE [LARGE SCALE GENOMIC DNA]</scope>
    <source>
        <strain evidence="2">ATCC BAA-275 / DSM 13257 / NCIMB 13706 / S10</strain>
    </source>
</reference>